<proteinExistence type="predicted"/>
<evidence type="ECO:0000313" key="2">
    <source>
        <dbReference type="Proteomes" id="UP001317963"/>
    </source>
</evidence>
<name>A0ABY6Q6V7_9GAMM</name>
<gene>
    <name evidence="1" type="ORF">E0F26_07715</name>
</gene>
<reference evidence="1 2" key="1">
    <citation type="submission" date="2019-02" db="EMBL/GenBank/DDBJ databases">
        <title>Halieaceae_genomes.</title>
        <authorList>
            <person name="Li S.-H."/>
        </authorList>
    </citation>
    <scope>NUCLEOTIDE SEQUENCE [LARGE SCALE GENOMIC DNA]</scope>
    <source>
        <strain evidence="1 2">JH123</strain>
    </source>
</reference>
<accession>A0ABY6Q6V7</accession>
<organism evidence="1 2">
    <name type="scientific">Candidatus Paraluminiphilus aquimaris</name>
    <dbReference type="NCBI Taxonomy" id="2518994"/>
    <lineage>
        <taxon>Bacteria</taxon>
        <taxon>Pseudomonadati</taxon>
        <taxon>Pseudomonadota</taxon>
        <taxon>Gammaproteobacteria</taxon>
        <taxon>Cellvibrionales</taxon>
        <taxon>Halieaceae</taxon>
        <taxon>Candidatus Paraluminiphilus</taxon>
    </lineage>
</organism>
<dbReference type="EMBL" id="CP036501">
    <property type="protein sequence ID" value="UZP74631.1"/>
    <property type="molecule type" value="Genomic_DNA"/>
</dbReference>
<sequence length="137" mass="15496">MLDYVQHDGGREDAGFRGRSDCVVRAICLITGDAYTDVRQDLSYLQKKMTGGLYPSISDGVMTPVHYLYLTSKGWELTLTKSAYLPDIPRDGHHIAVIPRHVMAVREGAVWDAWDSRFSRRTKSGYPRLLGYYTPPV</sequence>
<evidence type="ECO:0000313" key="1">
    <source>
        <dbReference type="EMBL" id="UZP74631.1"/>
    </source>
</evidence>
<protein>
    <submittedName>
        <fullName evidence="1">Uncharacterized protein</fullName>
    </submittedName>
</protein>
<keyword evidence="2" id="KW-1185">Reference proteome</keyword>
<dbReference type="RefSeq" id="WP_279241090.1">
    <property type="nucleotide sequence ID" value="NZ_CP036501.1"/>
</dbReference>
<dbReference type="Proteomes" id="UP001317963">
    <property type="component" value="Chromosome"/>
</dbReference>